<proteinExistence type="predicted"/>
<keyword evidence="3" id="KW-1185">Reference proteome</keyword>
<dbReference type="EMBL" id="FMWP01000088">
    <property type="protein sequence ID" value="SCZ96413.1"/>
    <property type="molecule type" value="Genomic_DNA"/>
</dbReference>
<evidence type="ECO:0000256" key="1">
    <source>
        <dbReference type="SAM" id="MobiDB-lite"/>
    </source>
</evidence>
<feature type="compositionally biased region" description="Gly residues" evidence="1">
    <location>
        <begin position="27"/>
        <end position="36"/>
    </location>
</feature>
<name>A0A2X0LJW8_9BASI</name>
<accession>A0A2X0LJW8</accession>
<evidence type="ECO:0000313" key="2">
    <source>
        <dbReference type="EMBL" id="SCZ96413.1"/>
    </source>
</evidence>
<gene>
    <name evidence="2" type="ORF">BZ3500_MVSOF-1268-A1-R1_CHR8-2G10177</name>
</gene>
<dbReference type="Proteomes" id="UP000249723">
    <property type="component" value="Unassembled WGS sequence"/>
</dbReference>
<sequence length="81" mass="8897">MPPIAGFSGESQSSDVATYTGCFRSGQRGGGGGGGYASVFRRRNSGQRLARGKPGGLALYRNTRRRMIRKKRTQNRLFGWQ</sequence>
<dbReference type="AlphaFoldDB" id="A0A2X0LJW8"/>
<feature type="region of interest" description="Disordered" evidence="1">
    <location>
        <begin position="19"/>
        <end position="57"/>
    </location>
</feature>
<reference evidence="3" key="1">
    <citation type="submission" date="2016-10" db="EMBL/GenBank/DDBJ databases">
        <authorList>
            <person name="Jeantristanb JTB J.-T."/>
            <person name="Ricardo R."/>
        </authorList>
    </citation>
    <scope>NUCLEOTIDE SEQUENCE [LARGE SCALE GENOMIC DNA]</scope>
</reference>
<protein>
    <submittedName>
        <fullName evidence="2">BZ3500_MvSof-1268-A1-R1_Chr8-2g10177 protein</fullName>
    </submittedName>
</protein>
<evidence type="ECO:0000313" key="3">
    <source>
        <dbReference type="Proteomes" id="UP000249723"/>
    </source>
</evidence>
<organism evidence="2 3">
    <name type="scientific">Microbotryum saponariae</name>
    <dbReference type="NCBI Taxonomy" id="289078"/>
    <lineage>
        <taxon>Eukaryota</taxon>
        <taxon>Fungi</taxon>
        <taxon>Dikarya</taxon>
        <taxon>Basidiomycota</taxon>
        <taxon>Pucciniomycotina</taxon>
        <taxon>Microbotryomycetes</taxon>
        <taxon>Microbotryales</taxon>
        <taxon>Microbotryaceae</taxon>
        <taxon>Microbotryum</taxon>
    </lineage>
</organism>